<accession>A0A1G6HLK4</accession>
<organism evidence="6 7">
    <name type="scientific">Sanguibacter gelidistatuariae</name>
    <dbReference type="NCBI Taxonomy" id="1814289"/>
    <lineage>
        <taxon>Bacteria</taxon>
        <taxon>Bacillati</taxon>
        <taxon>Actinomycetota</taxon>
        <taxon>Actinomycetes</taxon>
        <taxon>Micrococcales</taxon>
        <taxon>Sanguibacteraceae</taxon>
        <taxon>Sanguibacter</taxon>
    </lineage>
</organism>
<gene>
    <name evidence="6" type="ORF">SAMN05216410_1128</name>
</gene>
<dbReference type="SUPFAM" id="SSF55486">
    <property type="entry name" value="Metalloproteases ('zincins'), catalytic domain"/>
    <property type="match status" value="1"/>
</dbReference>
<evidence type="ECO:0000259" key="5">
    <source>
        <dbReference type="Pfam" id="PF00413"/>
    </source>
</evidence>
<evidence type="ECO:0000256" key="1">
    <source>
        <dbReference type="ARBA" id="ARBA00022670"/>
    </source>
</evidence>
<dbReference type="GO" id="GO:0006508">
    <property type="term" value="P:proteolysis"/>
    <property type="evidence" value="ECO:0007669"/>
    <property type="project" value="UniProtKB-KW"/>
</dbReference>
<dbReference type="Pfam" id="PF00413">
    <property type="entry name" value="Peptidase_M10"/>
    <property type="match status" value="1"/>
</dbReference>
<keyword evidence="4" id="KW-0862">Zinc</keyword>
<name>A0A1G6HLK4_9MICO</name>
<dbReference type="STRING" id="1814289.SAMN05216410_1128"/>
<evidence type="ECO:0000256" key="2">
    <source>
        <dbReference type="ARBA" id="ARBA00022723"/>
    </source>
</evidence>
<keyword evidence="7" id="KW-1185">Reference proteome</keyword>
<evidence type="ECO:0000256" key="3">
    <source>
        <dbReference type="ARBA" id="ARBA00022801"/>
    </source>
</evidence>
<keyword evidence="2" id="KW-0479">Metal-binding</keyword>
<dbReference type="InterPro" id="IPR024079">
    <property type="entry name" value="MetalloPept_cat_dom_sf"/>
</dbReference>
<dbReference type="AlphaFoldDB" id="A0A1G6HLK4"/>
<dbReference type="GO" id="GO:0004222">
    <property type="term" value="F:metalloendopeptidase activity"/>
    <property type="evidence" value="ECO:0007669"/>
    <property type="project" value="InterPro"/>
</dbReference>
<dbReference type="Proteomes" id="UP000199039">
    <property type="component" value="Unassembled WGS sequence"/>
</dbReference>
<dbReference type="GO" id="GO:0031012">
    <property type="term" value="C:extracellular matrix"/>
    <property type="evidence" value="ECO:0007669"/>
    <property type="project" value="InterPro"/>
</dbReference>
<keyword evidence="1" id="KW-0645">Protease</keyword>
<feature type="domain" description="Peptidase M10 metallopeptidase" evidence="5">
    <location>
        <begin position="222"/>
        <end position="250"/>
    </location>
</feature>
<dbReference type="EMBL" id="FMYH01000001">
    <property type="protein sequence ID" value="SDB95187.1"/>
    <property type="molecule type" value="Genomic_DNA"/>
</dbReference>
<dbReference type="Gene3D" id="3.40.390.10">
    <property type="entry name" value="Collagenase (Catalytic Domain)"/>
    <property type="match status" value="1"/>
</dbReference>
<dbReference type="InterPro" id="IPR001818">
    <property type="entry name" value="Pept_M10_metallopeptidase"/>
</dbReference>
<evidence type="ECO:0000313" key="6">
    <source>
        <dbReference type="EMBL" id="SDB95187.1"/>
    </source>
</evidence>
<evidence type="ECO:0000256" key="4">
    <source>
        <dbReference type="ARBA" id="ARBA00022833"/>
    </source>
</evidence>
<sequence>MAVLTVLVVLCGVWWSWSLQNRHTTSDPLAGLPTGFFEPGGVFGDQPRRASDGSLLPPAGQEESPTRLLPVVSPVAVSDEYAFVSPSEDALRPYGWSPCRPVHYVVDLTGAPAGFEESVGVAVVEISTATGLLFVDDGMVIEAANPVRESYQPAVYGDRWAPVLIRFADDLTVPGLAGDTVGQAGGSAMTGPSGITHYVSGTVYLNVELLGMPGLGGVPAYLPVLRHELGHLVGLDHIEDPSQLMYPTTGFAYTFQAGDLAGLSLLGQAACAPDL</sequence>
<keyword evidence="3" id="KW-0378">Hydrolase</keyword>
<evidence type="ECO:0000313" key="7">
    <source>
        <dbReference type="Proteomes" id="UP000199039"/>
    </source>
</evidence>
<proteinExistence type="predicted"/>
<protein>
    <submittedName>
        <fullName evidence="6">Matrixin</fullName>
    </submittedName>
</protein>
<dbReference type="GO" id="GO:0008270">
    <property type="term" value="F:zinc ion binding"/>
    <property type="evidence" value="ECO:0007669"/>
    <property type="project" value="InterPro"/>
</dbReference>
<reference evidence="6 7" key="1">
    <citation type="submission" date="2016-09" db="EMBL/GenBank/DDBJ databases">
        <authorList>
            <person name="Capua I."/>
            <person name="De Benedictis P."/>
            <person name="Joannis T."/>
            <person name="Lombin L.H."/>
            <person name="Cattoli G."/>
        </authorList>
    </citation>
    <scope>NUCLEOTIDE SEQUENCE [LARGE SCALE GENOMIC DNA]</scope>
    <source>
        <strain evidence="6 7">ISLP-3</strain>
    </source>
</reference>